<sequence length="797" mass="86943">MDVLQRYSPGKQDSHCVSILNEFCQKLRFSQLPEYSFGQESPYFFCRISLPPEAGISNVFEGKDFTKKSAKAKAAVQAVLYLRAKYTSAALGPVPVQRGPVMSSAEPAKVEPSTIGGQMQPFRSFDSAVPAVPVGSAVGPSPRIAGAIAPVGLPGPSMPPTPVASSTPSGSSLPSIPVKSEPVAAGYHPTYSLEKTQKEHQQALQSLTNPVLERQALGESSSSVIRTPTSTERVETKQSKEPSVMYASNDMGGELLLKDLRNVRKETGLLVNVLIQLFEDPEDQNGGGDRMCIVFDTARGRSVNLVMLSKLSALTVQVLIQFLNYSARVCGYDMTRAVAFLHSKYKVVLQSWCDARFVSQFRPGEFNAMGKLASLLEDRAGSFDESWNSVCERAAEAFADGVEMLDLYSELIVAYENPMLGRLTGEKMSSFSEQIAFAQTHPNTYAMVSYPVIFWRDDDNDIDCVRVEVEETFQGLSDILPESLKAVFNEISQLTDIILAVGKKPSVLAGGMKLSLDHDNITTQDITQIINSEDKRMKGTQSGTPGKLSRLSVIRNKGYVPYSITIRNACLVRGISTVILDLISSKKSILIVAKHAGGKTTFLRDLVRQTSKSACENVCVIDSENELGGDSIYTHSFLGDVIRFMGGCRNKQIDVVEDSLINHNPTIVAVDNLIAADARRACRMTKDHGAKLFATMHGTIESVLRGDNAPAAPFSHPKRRRIADEVRDATQGVAAAVFDAIVELNYPSTSGNYSVSIVHSPASAVQEFDSGKPYQVEVRTIQKEEKLYSSRTTSNRL</sequence>
<evidence type="ECO:0000256" key="2">
    <source>
        <dbReference type="ARBA" id="ARBA00022840"/>
    </source>
</evidence>
<evidence type="ECO:0000256" key="1">
    <source>
        <dbReference type="ARBA" id="ARBA00022741"/>
    </source>
</evidence>
<protein>
    <recommendedName>
        <fullName evidence="5">DRBM domain-containing protein</fullName>
    </recommendedName>
</protein>
<evidence type="ECO:0000259" key="5">
    <source>
        <dbReference type="PROSITE" id="PS50137"/>
    </source>
</evidence>
<keyword evidence="2" id="KW-0067">ATP-binding</keyword>
<dbReference type="SMART" id="SM00358">
    <property type="entry name" value="DSRM"/>
    <property type="match status" value="1"/>
</dbReference>
<keyword evidence="1" id="KW-0547">Nucleotide-binding</keyword>
<dbReference type="GO" id="GO:0003723">
    <property type="term" value="F:RNA binding"/>
    <property type="evidence" value="ECO:0007669"/>
    <property type="project" value="UniProtKB-UniRule"/>
</dbReference>
<dbReference type="PROSITE" id="PS50137">
    <property type="entry name" value="DS_RBD"/>
    <property type="match status" value="1"/>
</dbReference>
<dbReference type="InterPro" id="IPR005034">
    <property type="entry name" value="Dicer_dimerisation"/>
</dbReference>
<evidence type="ECO:0000256" key="4">
    <source>
        <dbReference type="SAM" id="MobiDB-lite"/>
    </source>
</evidence>
<dbReference type="GO" id="GO:0005524">
    <property type="term" value="F:ATP binding"/>
    <property type="evidence" value="ECO:0007669"/>
    <property type="project" value="UniProtKB-KW"/>
</dbReference>
<reference evidence="6" key="1">
    <citation type="submission" date="2021-01" db="EMBL/GenBank/DDBJ databases">
        <authorList>
            <person name="Corre E."/>
            <person name="Pelletier E."/>
            <person name="Niang G."/>
            <person name="Scheremetjew M."/>
            <person name="Finn R."/>
            <person name="Kale V."/>
            <person name="Holt S."/>
            <person name="Cochrane G."/>
            <person name="Meng A."/>
            <person name="Brown T."/>
            <person name="Cohen L."/>
        </authorList>
    </citation>
    <scope>NUCLEOTIDE SEQUENCE</scope>
    <source>
        <strain evidence="6">UTEX LB 2760</strain>
    </source>
</reference>
<dbReference type="EMBL" id="HBEK01012695">
    <property type="protein sequence ID" value="CAD8396995.1"/>
    <property type="molecule type" value="Transcribed_RNA"/>
</dbReference>
<dbReference type="InterPro" id="IPR014720">
    <property type="entry name" value="dsRBD_dom"/>
</dbReference>
<dbReference type="Pfam" id="PF19568">
    <property type="entry name" value="Spore_III_AA"/>
    <property type="match status" value="1"/>
</dbReference>
<name>A0A7S0BL42_9RHOD</name>
<feature type="region of interest" description="Disordered" evidence="4">
    <location>
        <begin position="213"/>
        <end position="242"/>
    </location>
</feature>
<proteinExistence type="predicted"/>
<evidence type="ECO:0000313" key="6">
    <source>
        <dbReference type="EMBL" id="CAD8396995.1"/>
    </source>
</evidence>
<dbReference type="InterPro" id="IPR045735">
    <property type="entry name" value="Spore_III_AA_AAA+_ATPase"/>
</dbReference>
<dbReference type="Gene3D" id="3.40.50.300">
    <property type="entry name" value="P-loop containing nucleotide triphosphate hydrolases"/>
    <property type="match status" value="1"/>
</dbReference>
<gene>
    <name evidence="6" type="ORF">RMAR0315_LOCUS6983</name>
</gene>
<dbReference type="Gene3D" id="3.30.160.20">
    <property type="match status" value="1"/>
</dbReference>
<dbReference type="Pfam" id="PF03368">
    <property type="entry name" value="Dicer_dimer"/>
    <property type="match status" value="1"/>
</dbReference>
<dbReference type="AlphaFoldDB" id="A0A7S0BL42"/>
<dbReference type="InterPro" id="IPR027417">
    <property type="entry name" value="P-loop_NTPase"/>
</dbReference>
<dbReference type="PANTHER" id="PTHR20953">
    <property type="entry name" value="KINASE-RELATED"/>
    <property type="match status" value="1"/>
</dbReference>
<dbReference type="SUPFAM" id="SSF54768">
    <property type="entry name" value="dsRNA-binding domain-like"/>
    <property type="match status" value="1"/>
</dbReference>
<feature type="compositionally biased region" description="Low complexity" evidence="4">
    <location>
        <begin position="163"/>
        <end position="177"/>
    </location>
</feature>
<accession>A0A7S0BL42</accession>
<evidence type="ECO:0000256" key="3">
    <source>
        <dbReference type="PROSITE-ProRule" id="PRU00266"/>
    </source>
</evidence>
<dbReference type="GO" id="GO:0016891">
    <property type="term" value="F:RNA endonuclease activity producing 5'-phosphomonoesters, hydrolytic mechanism"/>
    <property type="evidence" value="ECO:0007669"/>
    <property type="project" value="InterPro"/>
</dbReference>
<dbReference type="PANTHER" id="PTHR20953:SF3">
    <property type="entry name" value="P-LOOP CONTAINING NUCLEOSIDE TRIPHOSPHATE HYDROLASES SUPERFAMILY PROTEIN"/>
    <property type="match status" value="1"/>
</dbReference>
<feature type="domain" description="DRBM" evidence="5">
    <location>
        <begin position="15"/>
        <end position="84"/>
    </location>
</feature>
<feature type="region of interest" description="Disordered" evidence="4">
    <location>
        <begin position="158"/>
        <end position="181"/>
    </location>
</feature>
<organism evidence="6">
    <name type="scientific">Rhodosorus marinus</name>
    <dbReference type="NCBI Taxonomy" id="101924"/>
    <lineage>
        <taxon>Eukaryota</taxon>
        <taxon>Rhodophyta</taxon>
        <taxon>Stylonematophyceae</taxon>
        <taxon>Stylonematales</taxon>
        <taxon>Stylonemataceae</taxon>
        <taxon>Rhodosorus</taxon>
    </lineage>
</organism>
<feature type="compositionally biased region" description="Polar residues" evidence="4">
    <location>
        <begin position="218"/>
        <end position="231"/>
    </location>
</feature>
<keyword evidence="3" id="KW-0694">RNA-binding</keyword>